<accession>A0A7J7P3U6</accession>
<sequence>MHLDELRHLDNRLSKTESALLKKHVDTVASWFKQKVCYYLASRHDKSGRGNHQCYLITVEEGNHVIDQSSNAAKKGKKRNKQAIAAAIRDASNGGIHIEGSEKLSSYLGIVGRDMVPIIYDDWRLVPLERKYLIWEAIKQRFTLDEESRSYCMGTVGRLQRSRKVRLRRIIDSYKSNAMIMNKRPKEIDLKEWNFFVKGKSSPVFKAKSKKFKNMRSKQVFPYTGSRRGYARLENDMAINVLRDTISKLYDKKKSAKPSSIVRVDVWAKAHTKANSEPSNEEAAKNLVKIEELKKSLPLNSTSPPLKDDMLSQAQSVSEVRSAADDEVLRTQMSTPQWVPDDPECMLHNNILGPNVCKVAVMNAVIPLFPLWRVIDDANTIGGALKSFIAWLNKYVVMMDD</sequence>
<evidence type="ECO:0000313" key="1">
    <source>
        <dbReference type="EMBL" id="KAF6173838.1"/>
    </source>
</evidence>
<gene>
    <name evidence="1" type="ORF">GIB67_039789</name>
</gene>
<protein>
    <submittedName>
        <fullName evidence="1">Uncharacterized protein</fullName>
    </submittedName>
</protein>
<dbReference type="Proteomes" id="UP000541444">
    <property type="component" value="Unassembled WGS sequence"/>
</dbReference>
<comment type="caution">
    <text evidence="1">The sequence shown here is derived from an EMBL/GenBank/DDBJ whole genome shotgun (WGS) entry which is preliminary data.</text>
</comment>
<keyword evidence="2" id="KW-1185">Reference proteome</keyword>
<name>A0A7J7P3U6_9MAGN</name>
<dbReference type="OrthoDB" id="1930056at2759"/>
<dbReference type="EMBL" id="JACGCM010000309">
    <property type="protein sequence ID" value="KAF6173838.1"/>
    <property type="molecule type" value="Genomic_DNA"/>
</dbReference>
<evidence type="ECO:0000313" key="2">
    <source>
        <dbReference type="Proteomes" id="UP000541444"/>
    </source>
</evidence>
<proteinExistence type="predicted"/>
<dbReference type="AlphaFoldDB" id="A0A7J7P3U6"/>
<organism evidence="1 2">
    <name type="scientific">Kingdonia uniflora</name>
    <dbReference type="NCBI Taxonomy" id="39325"/>
    <lineage>
        <taxon>Eukaryota</taxon>
        <taxon>Viridiplantae</taxon>
        <taxon>Streptophyta</taxon>
        <taxon>Embryophyta</taxon>
        <taxon>Tracheophyta</taxon>
        <taxon>Spermatophyta</taxon>
        <taxon>Magnoliopsida</taxon>
        <taxon>Ranunculales</taxon>
        <taxon>Circaeasteraceae</taxon>
        <taxon>Kingdonia</taxon>
    </lineage>
</organism>
<reference evidence="1 2" key="1">
    <citation type="journal article" date="2020" name="IScience">
        <title>Genome Sequencing of the Endangered Kingdonia uniflora (Circaeasteraceae, Ranunculales) Reveals Potential Mechanisms of Evolutionary Specialization.</title>
        <authorList>
            <person name="Sun Y."/>
            <person name="Deng T."/>
            <person name="Zhang A."/>
            <person name="Moore M.J."/>
            <person name="Landis J.B."/>
            <person name="Lin N."/>
            <person name="Zhang H."/>
            <person name="Zhang X."/>
            <person name="Huang J."/>
            <person name="Zhang X."/>
            <person name="Sun H."/>
            <person name="Wang H."/>
        </authorList>
    </citation>
    <scope>NUCLEOTIDE SEQUENCE [LARGE SCALE GENOMIC DNA]</scope>
    <source>
        <strain evidence="1">TB1705</strain>
        <tissue evidence="1">Leaf</tissue>
    </source>
</reference>
<dbReference type="PANTHER" id="PTHR33018:SF34">
    <property type="entry name" value="OS02G0472350 PROTEIN"/>
    <property type="match status" value="1"/>
</dbReference>
<dbReference type="PANTHER" id="PTHR33018">
    <property type="entry name" value="OS10G0338966 PROTEIN-RELATED"/>
    <property type="match status" value="1"/>
</dbReference>